<protein>
    <submittedName>
        <fullName evidence="11">Disease resistance protein RGA3</fullName>
    </submittedName>
</protein>
<keyword evidence="10" id="KW-1185">Reference proteome</keyword>
<feature type="domain" description="Disease resistance R13L4/SHOC-2-like LRR" evidence="9">
    <location>
        <begin position="554"/>
        <end position="676"/>
    </location>
</feature>
<dbReference type="InterPro" id="IPR058922">
    <property type="entry name" value="WHD_DRP"/>
</dbReference>
<dbReference type="InterPro" id="IPR044974">
    <property type="entry name" value="Disease_R_plants"/>
</dbReference>
<dbReference type="PANTHER" id="PTHR23155">
    <property type="entry name" value="DISEASE RESISTANCE PROTEIN RP"/>
    <property type="match status" value="1"/>
</dbReference>
<dbReference type="Pfam" id="PF18052">
    <property type="entry name" value="Rx_N"/>
    <property type="match status" value="1"/>
</dbReference>
<dbReference type="SUPFAM" id="SSF52058">
    <property type="entry name" value="L domain-like"/>
    <property type="match status" value="1"/>
</dbReference>
<dbReference type="Proteomes" id="UP001515500">
    <property type="component" value="Chromosome 7"/>
</dbReference>
<evidence type="ECO:0000259" key="6">
    <source>
        <dbReference type="Pfam" id="PF00931"/>
    </source>
</evidence>
<dbReference type="GeneID" id="120264704"/>
<comment type="similarity">
    <text evidence="1">Belongs to the disease resistance NB-LRR family.</text>
</comment>
<reference evidence="11" key="1">
    <citation type="submission" date="2025-08" db="UniProtKB">
        <authorList>
            <consortium name="RefSeq"/>
        </authorList>
    </citation>
    <scope>IDENTIFICATION</scope>
</reference>
<dbReference type="SUPFAM" id="SSF52540">
    <property type="entry name" value="P-loop containing nucleoside triphosphate hydrolases"/>
    <property type="match status" value="1"/>
</dbReference>
<dbReference type="Gene3D" id="3.80.10.10">
    <property type="entry name" value="Ribonuclease Inhibitor"/>
    <property type="match status" value="1"/>
</dbReference>
<dbReference type="InterPro" id="IPR032675">
    <property type="entry name" value="LRR_dom_sf"/>
</dbReference>
<dbReference type="FunFam" id="1.10.10.10:FF:000322">
    <property type="entry name" value="Probable disease resistance protein At1g63360"/>
    <property type="match status" value="1"/>
</dbReference>
<evidence type="ECO:0000313" key="11">
    <source>
        <dbReference type="RefSeq" id="XP_039128459.1"/>
    </source>
</evidence>
<dbReference type="Gene3D" id="3.40.50.300">
    <property type="entry name" value="P-loop containing nucleotide triphosphate hydrolases"/>
    <property type="match status" value="1"/>
</dbReference>
<dbReference type="Gene3D" id="1.10.10.10">
    <property type="entry name" value="Winged helix-like DNA-binding domain superfamily/Winged helix DNA-binding domain"/>
    <property type="match status" value="1"/>
</dbReference>
<evidence type="ECO:0000256" key="1">
    <source>
        <dbReference type="ARBA" id="ARBA00008894"/>
    </source>
</evidence>
<keyword evidence="4" id="KW-0547">Nucleotide-binding</keyword>
<dbReference type="GO" id="GO:0002758">
    <property type="term" value="P:innate immune response-activating signaling pathway"/>
    <property type="evidence" value="ECO:0007669"/>
    <property type="project" value="UniProtKB-ARBA"/>
</dbReference>
<evidence type="ECO:0000256" key="4">
    <source>
        <dbReference type="ARBA" id="ARBA00022741"/>
    </source>
</evidence>
<dbReference type="Gene3D" id="1.20.5.4130">
    <property type="match status" value="1"/>
</dbReference>
<evidence type="ECO:0000256" key="3">
    <source>
        <dbReference type="ARBA" id="ARBA00022737"/>
    </source>
</evidence>
<dbReference type="Pfam" id="PF23598">
    <property type="entry name" value="LRR_14"/>
    <property type="match status" value="1"/>
</dbReference>
<evidence type="ECO:0000256" key="2">
    <source>
        <dbReference type="ARBA" id="ARBA00022614"/>
    </source>
</evidence>
<dbReference type="GO" id="GO:0043531">
    <property type="term" value="F:ADP binding"/>
    <property type="evidence" value="ECO:0007669"/>
    <property type="project" value="InterPro"/>
</dbReference>
<name>A0AB40BPT9_DIOCR</name>
<feature type="domain" description="Disease resistance protein winged helix" evidence="8">
    <location>
        <begin position="423"/>
        <end position="487"/>
    </location>
</feature>
<dbReference type="InterPro" id="IPR055414">
    <property type="entry name" value="LRR_R13L4/SHOC2-like"/>
</dbReference>
<accession>A0AB40BPT9</accession>
<keyword evidence="3" id="KW-0677">Repeat</keyword>
<feature type="domain" description="NB-ARC" evidence="6">
    <location>
        <begin position="174"/>
        <end position="331"/>
    </location>
</feature>
<dbReference type="InterPro" id="IPR041118">
    <property type="entry name" value="Rx_N"/>
</dbReference>
<dbReference type="RefSeq" id="XP_039128459.1">
    <property type="nucleotide sequence ID" value="XM_039272525.1"/>
</dbReference>
<dbReference type="PANTHER" id="PTHR23155:SF1205">
    <property type="entry name" value="DISEASE RESISTANCE PROTEIN RPM1"/>
    <property type="match status" value="1"/>
</dbReference>
<keyword evidence="5" id="KW-0611">Plant defense</keyword>
<gene>
    <name evidence="11" type="primary">LOC120264704</name>
</gene>
<evidence type="ECO:0000259" key="8">
    <source>
        <dbReference type="Pfam" id="PF23559"/>
    </source>
</evidence>
<proteinExistence type="inferred from homology"/>
<dbReference type="GO" id="GO:0042742">
    <property type="term" value="P:defense response to bacterium"/>
    <property type="evidence" value="ECO:0007669"/>
    <property type="project" value="UniProtKB-ARBA"/>
</dbReference>
<dbReference type="InterPro" id="IPR002182">
    <property type="entry name" value="NB-ARC"/>
</dbReference>
<dbReference type="InterPro" id="IPR036388">
    <property type="entry name" value="WH-like_DNA-bd_sf"/>
</dbReference>
<dbReference type="GO" id="GO:0009626">
    <property type="term" value="P:plant-type hypersensitive response"/>
    <property type="evidence" value="ECO:0007669"/>
    <property type="project" value="UniProtKB-ARBA"/>
</dbReference>
<dbReference type="Pfam" id="PF00931">
    <property type="entry name" value="NB-ARC"/>
    <property type="match status" value="1"/>
</dbReference>
<keyword evidence="2" id="KW-0433">Leucine-rich repeat</keyword>
<evidence type="ECO:0000313" key="10">
    <source>
        <dbReference type="Proteomes" id="UP001515500"/>
    </source>
</evidence>
<dbReference type="Pfam" id="PF23559">
    <property type="entry name" value="WHD_DRP"/>
    <property type="match status" value="1"/>
</dbReference>
<dbReference type="InterPro" id="IPR027417">
    <property type="entry name" value="P-loop_NTPase"/>
</dbReference>
<dbReference type="PRINTS" id="PR00364">
    <property type="entry name" value="DISEASERSIST"/>
</dbReference>
<evidence type="ECO:0000256" key="5">
    <source>
        <dbReference type="ARBA" id="ARBA00022821"/>
    </source>
</evidence>
<organism evidence="10 11">
    <name type="scientific">Dioscorea cayennensis subsp. rotundata</name>
    <name type="common">White Guinea yam</name>
    <name type="synonym">Dioscorea rotundata</name>
    <dbReference type="NCBI Taxonomy" id="55577"/>
    <lineage>
        <taxon>Eukaryota</taxon>
        <taxon>Viridiplantae</taxon>
        <taxon>Streptophyta</taxon>
        <taxon>Embryophyta</taxon>
        <taxon>Tracheophyta</taxon>
        <taxon>Spermatophyta</taxon>
        <taxon>Magnoliopsida</taxon>
        <taxon>Liliopsida</taxon>
        <taxon>Dioscoreales</taxon>
        <taxon>Dioscoreaceae</taxon>
        <taxon>Dioscorea</taxon>
    </lineage>
</organism>
<sequence length="677" mass="76142">MAVVLAFLQGLCQRLQSTIAASDQLPLGVDNQLERLLKAFRAIQLTTVESAENKQSKSKAVRTWLRELKAAAYDADDLLDCLVLKAQEPEVEASGREVVDQRCCLIFNCGQEHPATQTELIMIQDVRRRVQKLMRKKPSSLDLCGQPSSYNMNHEFEAIEATAANSGEFGRGEDKEKLVKLLKSDESSQVYLSLIAIVGREGVGKTTLARTVYNDKEVASYFNLKVWITASEIHDSASLSTSILTSAGSGVQEIFDDQLAEGRFLLILDDVRSEKIEWEAVYEKLQLAQNGSKILITTENEQFVNKMRLSSTCYHLKVLSHGDCWSLFRQCSNLGAAASDLSTTQLEEVGMKIAAELEGLPLAAQLLGSLLCSNANLNDWKMILNAEVLKSKPEELCGIPAALWLTYQHLPPQIKQCFSYCSVFPRDHKFNKDNLIQMWMAHGLIQPQPGRQIEETGNEYFIYLIQRSLLQNSGGEYMMHSLVHSLAMAVTADESLCLWGTDKSSNQCEKVRARHLSLQSDNLEMSEILESCMLNNLRTLLFYRTVSSNFEYDALFAKLKCVRVICLSDERLSHLPESIGNLKQLRYLDLSETGISTVPDELCGLYNLQTLKLGMSLSWDPLSKCTPHFVNLRHLKGNSDNISKIYKIGNLKFLQELAQFSVIREDGHRIEELKDMK</sequence>
<evidence type="ECO:0000259" key="7">
    <source>
        <dbReference type="Pfam" id="PF18052"/>
    </source>
</evidence>
<dbReference type="AlphaFoldDB" id="A0AB40BPT9"/>
<feature type="domain" description="Disease resistance N-terminal" evidence="7">
    <location>
        <begin position="8"/>
        <end position="90"/>
    </location>
</feature>
<evidence type="ECO:0000259" key="9">
    <source>
        <dbReference type="Pfam" id="PF23598"/>
    </source>
</evidence>